<dbReference type="GO" id="GO:0004500">
    <property type="term" value="F:dopamine beta-monooxygenase activity"/>
    <property type="evidence" value="ECO:0007669"/>
    <property type="project" value="InterPro"/>
</dbReference>
<dbReference type="InterPro" id="IPR005018">
    <property type="entry name" value="DOMON_domain"/>
</dbReference>
<dbReference type="GO" id="GO:0006589">
    <property type="term" value="P:octopamine biosynthetic process"/>
    <property type="evidence" value="ECO:0007669"/>
    <property type="project" value="TreeGrafter"/>
</dbReference>
<evidence type="ECO:0000256" key="2">
    <source>
        <dbReference type="ARBA" id="ARBA00010676"/>
    </source>
</evidence>
<dbReference type="Gene3D" id="2.60.120.310">
    <property type="entry name" value="Copper type II, ascorbate-dependent monooxygenase, N-terminal domain"/>
    <property type="match status" value="1"/>
</dbReference>
<dbReference type="InterPro" id="IPR045266">
    <property type="entry name" value="DOH_DOMON"/>
</dbReference>
<dbReference type="InterPro" id="IPR036939">
    <property type="entry name" value="Cu2_ascorb_mOase_N_sf"/>
</dbReference>
<dbReference type="PROSITE" id="PS50836">
    <property type="entry name" value="DOMON"/>
    <property type="match status" value="1"/>
</dbReference>
<comment type="caution">
    <text evidence="4">The sequence shown here is derived from an EMBL/GenBank/DDBJ whole genome shotgun (WGS) entry which is preliminary data.</text>
</comment>
<dbReference type="InterPro" id="IPR000323">
    <property type="entry name" value="Cu2_ascorb_mOase_N"/>
</dbReference>
<dbReference type="GO" id="GO:0042420">
    <property type="term" value="P:dopamine catabolic process"/>
    <property type="evidence" value="ECO:0007669"/>
    <property type="project" value="TreeGrafter"/>
</dbReference>
<dbReference type="PRINTS" id="PR00767">
    <property type="entry name" value="DBMONOXGNASE"/>
</dbReference>
<protein>
    <recommendedName>
        <fullName evidence="3">DOMON domain-containing protein</fullName>
    </recommendedName>
</protein>
<dbReference type="InterPro" id="IPR000945">
    <property type="entry name" value="DBH-like"/>
</dbReference>
<proteinExistence type="inferred from homology"/>
<evidence type="ECO:0000256" key="1">
    <source>
        <dbReference type="ARBA" id="ARBA00001973"/>
    </source>
</evidence>
<dbReference type="GO" id="GO:0005507">
    <property type="term" value="F:copper ion binding"/>
    <property type="evidence" value="ECO:0007669"/>
    <property type="project" value="InterPro"/>
</dbReference>
<dbReference type="Pfam" id="PF01082">
    <property type="entry name" value="Cu2_monooxygen"/>
    <property type="match status" value="1"/>
</dbReference>
<evidence type="ECO:0000259" key="3">
    <source>
        <dbReference type="PROSITE" id="PS50836"/>
    </source>
</evidence>
<evidence type="ECO:0000313" key="5">
    <source>
        <dbReference type="Proteomes" id="UP000824782"/>
    </source>
</evidence>
<dbReference type="CDD" id="cd09631">
    <property type="entry name" value="DOMON_DOH"/>
    <property type="match status" value="1"/>
</dbReference>
<dbReference type="GO" id="GO:0030667">
    <property type="term" value="C:secretory granule membrane"/>
    <property type="evidence" value="ECO:0007669"/>
    <property type="project" value="TreeGrafter"/>
</dbReference>
<dbReference type="PANTHER" id="PTHR10157">
    <property type="entry name" value="DOPAMINE BETA HYDROXYLASE RELATED"/>
    <property type="match status" value="1"/>
</dbReference>
<dbReference type="PANTHER" id="PTHR10157:SF28">
    <property type="entry name" value="DBH-LIKE MONOOXYGENASE PROTEIN 1"/>
    <property type="match status" value="1"/>
</dbReference>
<organism evidence="4 5">
    <name type="scientific">Engystomops pustulosus</name>
    <name type="common">Tungara frog</name>
    <name type="synonym">Physalaemus pustulosus</name>
    <dbReference type="NCBI Taxonomy" id="76066"/>
    <lineage>
        <taxon>Eukaryota</taxon>
        <taxon>Metazoa</taxon>
        <taxon>Chordata</taxon>
        <taxon>Craniata</taxon>
        <taxon>Vertebrata</taxon>
        <taxon>Euteleostomi</taxon>
        <taxon>Amphibia</taxon>
        <taxon>Batrachia</taxon>
        <taxon>Anura</taxon>
        <taxon>Neobatrachia</taxon>
        <taxon>Hyloidea</taxon>
        <taxon>Leptodactylidae</taxon>
        <taxon>Leiuperinae</taxon>
        <taxon>Engystomops</taxon>
    </lineage>
</organism>
<dbReference type="AlphaFoldDB" id="A0AAV6Z8Q5"/>
<comment type="cofactor">
    <cofactor evidence="1">
        <name>Cu(2+)</name>
        <dbReference type="ChEBI" id="CHEBI:29036"/>
    </cofactor>
</comment>
<dbReference type="InterPro" id="IPR008977">
    <property type="entry name" value="PHM/PNGase_F_dom_sf"/>
</dbReference>
<dbReference type="GO" id="GO:0042421">
    <property type="term" value="P:norepinephrine biosynthetic process"/>
    <property type="evidence" value="ECO:0007669"/>
    <property type="project" value="TreeGrafter"/>
</dbReference>
<feature type="domain" description="DOMON" evidence="3">
    <location>
        <begin position="1"/>
        <end position="37"/>
    </location>
</feature>
<dbReference type="GO" id="GO:0005615">
    <property type="term" value="C:extracellular space"/>
    <property type="evidence" value="ECO:0007669"/>
    <property type="project" value="TreeGrafter"/>
</dbReference>
<accession>A0AAV6Z8Q5</accession>
<evidence type="ECO:0000313" key="4">
    <source>
        <dbReference type="EMBL" id="KAG8542871.1"/>
    </source>
</evidence>
<dbReference type="EMBL" id="WNYA01004314">
    <property type="protein sequence ID" value="KAG8542871.1"/>
    <property type="molecule type" value="Genomic_DNA"/>
</dbReference>
<reference evidence="4" key="1">
    <citation type="thesis" date="2020" institute="ProQuest LLC" country="789 East Eisenhower Parkway, Ann Arbor, MI, USA">
        <title>Comparative Genomics and Chromosome Evolution.</title>
        <authorList>
            <person name="Mudd A.B."/>
        </authorList>
    </citation>
    <scope>NUCLEOTIDE SEQUENCE</scope>
    <source>
        <strain evidence="4">237g6f4</strain>
        <tissue evidence="4">Blood</tissue>
    </source>
</reference>
<dbReference type="SUPFAM" id="SSF49742">
    <property type="entry name" value="PHM/PNGase F"/>
    <property type="match status" value="1"/>
</dbReference>
<comment type="similarity">
    <text evidence="2">Belongs to the copper type II ascorbate-dependent monooxygenase family.</text>
</comment>
<keyword evidence="5" id="KW-1185">Reference proteome</keyword>
<sequence>MENGTHTTLKFSRPLQTCDPNDKNITKSTIRVIWAYHAKDIEGTVPMYHGLNRGQKSLRLLNPEIKKDISEETLSFNFTNQQVPIPDKDTTYWCQMFKIPALDKKHHIIKVL</sequence>
<gene>
    <name evidence="4" type="ORF">GDO81_025950</name>
</gene>
<dbReference type="Proteomes" id="UP000824782">
    <property type="component" value="Unassembled WGS sequence"/>
</dbReference>
<name>A0AAV6Z8Q5_ENGPU</name>
<dbReference type="Pfam" id="PF03351">
    <property type="entry name" value="DOMON"/>
    <property type="match status" value="1"/>
</dbReference>
<dbReference type="InterPro" id="IPR028460">
    <property type="entry name" value="Tbh/DBH"/>
</dbReference>